<dbReference type="EMBL" id="JAJJMB010012240">
    <property type="protein sequence ID" value="KAI3879878.1"/>
    <property type="molecule type" value="Genomic_DNA"/>
</dbReference>
<accession>A0AAD4XAB0</accession>
<evidence type="ECO:0000313" key="2">
    <source>
        <dbReference type="Proteomes" id="UP001202328"/>
    </source>
</evidence>
<proteinExistence type="predicted"/>
<gene>
    <name evidence="1" type="ORF">MKW98_018117</name>
</gene>
<protein>
    <submittedName>
        <fullName evidence="1">Uncharacterized protein</fullName>
    </submittedName>
</protein>
<comment type="caution">
    <text evidence="1">The sequence shown here is derived from an EMBL/GenBank/DDBJ whole genome shotgun (WGS) entry which is preliminary data.</text>
</comment>
<sequence>EFNEPIYEIVNWIAILSQKSLLVVRNMVLDISILGVAIRDKVAFLCDCCQYLCKISVMDLRGFHNFLCGCFLHAD</sequence>
<evidence type="ECO:0000313" key="1">
    <source>
        <dbReference type="EMBL" id="KAI3879878.1"/>
    </source>
</evidence>
<keyword evidence="2" id="KW-1185">Reference proteome</keyword>
<dbReference type="Proteomes" id="UP001202328">
    <property type="component" value="Unassembled WGS sequence"/>
</dbReference>
<organism evidence="1 2">
    <name type="scientific">Papaver atlanticum</name>
    <dbReference type="NCBI Taxonomy" id="357466"/>
    <lineage>
        <taxon>Eukaryota</taxon>
        <taxon>Viridiplantae</taxon>
        <taxon>Streptophyta</taxon>
        <taxon>Embryophyta</taxon>
        <taxon>Tracheophyta</taxon>
        <taxon>Spermatophyta</taxon>
        <taxon>Magnoliopsida</taxon>
        <taxon>Ranunculales</taxon>
        <taxon>Papaveraceae</taxon>
        <taxon>Papaveroideae</taxon>
        <taxon>Papaver</taxon>
    </lineage>
</organism>
<name>A0AAD4XAB0_9MAGN</name>
<dbReference type="AlphaFoldDB" id="A0AAD4XAB0"/>
<feature type="non-terminal residue" evidence="1">
    <location>
        <position position="1"/>
    </location>
</feature>
<reference evidence="1" key="1">
    <citation type="submission" date="2022-04" db="EMBL/GenBank/DDBJ databases">
        <title>A functionally conserved STORR gene fusion in Papaver species that diverged 16.8 million years ago.</title>
        <authorList>
            <person name="Catania T."/>
        </authorList>
    </citation>
    <scope>NUCLEOTIDE SEQUENCE</scope>
    <source>
        <strain evidence="1">S-188037</strain>
    </source>
</reference>